<reference evidence="1 2" key="1">
    <citation type="journal article" date="2019" name="Commun. Biol.">
        <title>The bagworm genome reveals a unique fibroin gene that provides high tensile strength.</title>
        <authorList>
            <person name="Kono N."/>
            <person name="Nakamura H."/>
            <person name="Ohtoshi R."/>
            <person name="Tomita M."/>
            <person name="Numata K."/>
            <person name="Arakawa K."/>
        </authorList>
    </citation>
    <scope>NUCLEOTIDE SEQUENCE [LARGE SCALE GENOMIC DNA]</scope>
</reference>
<evidence type="ECO:0000313" key="2">
    <source>
        <dbReference type="Proteomes" id="UP000299102"/>
    </source>
</evidence>
<dbReference type="Proteomes" id="UP000299102">
    <property type="component" value="Unassembled WGS sequence"/>
</dbReference>
<proteinExistence type="predicted"/>
<dbReference type="EMBL" id="BGZK01000869">
    <property type="protein sequence ID" value="GBP63455.1"/>
    <property type="molecule type" value="Genomic_DNA"/>
</dbReference>
<sequence>MGARRTATRACIFCTFNGCKEDGDAALDILMVQGGRRRGAVYSAQWVQGGRRRGAVYSTHFNGCKEGQRRGAVYSAVLMGARRTATRRSCSFNGCRRTATRRCIFCSFNGCKEGRRRGAVYSFDGCKEDGDAALYILHF</sequence>
<evidence type="ECO:0000313" key="1">
    <source>
        <dbReference type="EMBL" id="GBP63455.1"/>
    </source>
</evidence>
<organism evidence="1 2">
    <name type="scientific">Eumeta variegata</name>
    <name type="common">Bagworm moth</name>
    <name type="synonym">Eumeta japonica</name>
    <dbReference type="NCBI Taxonomy" id="151549"/>
    <lineage>
        <taxon>Eukaryota</taxon>
        <taxon>Metazoa</taxon>
        <taxon>Ecdysozoa</taxon>
        <taxon>Arthropoda</taxon>
        <taxon>Hexapoda</taxon>
        <taxon>Insecta</taxon>
        <taxon>Pterygota</taxon>
        <taxon>Neoptera</taxon>
        <taxon>Endopterygota</taxon>
        <taxon>Lepidoptera</taxon>
        <taxon>Glossata</taxon>
        <taxon>Ditrysia</taxon>
        <taxon>Tineoidea</taxon>
        <taxon>Psychidae</taxon>
        <taxon>Oiketicinae</taxon>
        <taxon>Eumeta</taxon>
    </lineage>
</organism>
<dbReference type="AlphaFoldDB" id="A0A4C1XML2"/>
<comment type="caution">
    <text evidence="1">The sequence shown here is derived from an EMBL/GenBank/DDBJ whole genome shotgun (WGS) entry which is preliminary data.</text>
</comment>
<protein>
    <submittedName>
        <fullName evidence="1">Uncharacterized protein</fullName>
    </submittedName>
</protein>
<gene>
    <name evidence="1" type="ORF">EVAR_35345_1</name>
</gene>
<accession>A0A4C1XML2</accession>
<keyword evidence="2" id="KW-1185">Reference proteome</keyword>
<name>A0A4C1XML2_EUMVA</name>